<dbReference type="Proteomes" id="UP000195402">
    <property type="component" value="Unassembled WGS sequence"/>
</dbReference>
<sequence>MDLNTFFSYCGTVSHSQLINSHRKEDQQSSQFALVTFAQPYALKTALLLNDAIIVDSRICILPLRNSTSHDPNSDDYIMSYKSQQISLLGSKERDILWRSIKIQD</sequence>
<evidence type="ECO:0000259" key="1">
    <source>
        <dbReference type="Pfam" id="PF00076"/>
    </source>
</evidence>
<evidence type="ECO:0000313" key="2">
    <source>
        <dbReference type="EMBL" id="OVA17334.1"/>
    </source>
</evidence>
<keyword evidence="3" id="KW-1185">Reference proteome</keyword>
<protein>
    <submittedName>
        <fullName evidence="2">RNA recognition motif domain</fullName>
    </submittedName>
</protein>
<dbReference type="EMBL" id="MVGT01000438">
    <property type="protein sequence ID" value="OVA17334.1"/>
    <property type="molecule type" value="Genomic_DNA"/>
</dbReference>
<evidence type="ECO:0000313" key="3">
    <source>
        <dbReference type="Proteomes" id="UP000195402"/>
    </source>
</evidence>
<dbReference type="Gene3D" id="3.30.70.330">
    <property type="match status" value="1"/>
</dbReference>
<dbReference type="STRING" id="56857.A0A200R3N9"/>
<dbReference type="InterPro" id="IPR012677">
    <property type="entry name" value="Nucleotide-bd_a/b_plait_sf"/>
</dbReference>
<gene>
    <name evidence="2" type="ORF">BVC80_1837g140</name>
</gene>
<dbReference type="OrthoDB" id="7763451at2759"/>
<organism evidence="2 3">
    <name type="scientific">Macleaya cordata</name>
    <name type="common">Five-seeded plume-poppy</name>
    <name type="synonym">Bocconia cordata</name>
    <dbReference type="NCBI Taxonomy" id="56857"/>
    <lineage>
        <taxon>Eukaryota</taxon>
        <taxon>Viridiplantae</taxon>
        <taxon>Streptophyta</taxon>
        <taxon>Embryophyta</taxon>
        <taxon>Tracheophyta</taxon>
        <taxon>Spermatophyta</taxon>
        <taxon>Magnoliopsida</taxon>
        <taxon>Ranunculales</taxon>
        <taxon>Papaveraceae</taxon>
        <taxon>Papaveroideae</taxon>
        <taxon>Macleaya</taxon>
    </lineage>
</organism>
<dbReference type="AlphaFoldDB" id="A0A200R3N9"/>
<accession>A0A200R3N9</accession>
<dbReference type="InterPro" id="IPR035979">
    <property type="entry name" value="RBD_domain_sf"/>
</dbReference>
<feature type="domain" description="RRM" evidence="1">
    <location>
        <begin position="2"/>
        <end position="54"/>
    </location>
</feature>
<name>A0A200R3N9_MACCD</name>
<proteinExistence type="predicted"/>
<dbReference type="InterPro" id="IPR000504">
    <property type="entry name" value="RRM_dom"/>
</dbReference>
<dbReference type="InParanoid" id="A0A200R3N9"/>
<comment type="caution">
    <text evidence="2">The sequence shown here is derived from an EMBL/GenBank/DDBJ whole genome shotgun (WGS) entry which is preliminary data.</text>
</comment>
<dbReference type="SUPFAM" id="SSF54928">
    <property type="entry name" value="RNA-binding domain, RBD"/>
    <property type="match status" value="1"/>
</dbReference>
<dbReference type="PANTHER" id="PTHR32343:SF44">
    <property type="entry name" value="PROTEIN VIP1-LIKE"/>
    <property type="match status" value="1"/>
</dbReference>
<dbReference type="PANTHER" id="PTHR32343">
    <property type="entry name" value="SERINE/ARGININE-RICH SPLICING FACTOR"/>
    <property type="match status" value="1"/>
</dbReference>
<reference evidence="2 3" key="1">
    <citation type="journal article" date="2017" name="Mol. Plant">
        <title>The Genome of Medicinal Plant Macleaya cordata Provides New Insights into Benzylisoquinoline Alkaloids Metabolism.</title>
        <authorList>
            <person name="Liu X."/>
            <person name="Liu Y."/>
            <person name="Huang P."/>
            <person name="Ma Y."/>
            <person name="Qing Z."/>
            <person name="Tang Q."/>
            <person name="Cao H."/>
            <person name="Cheng P."/>
            <person name="Zheng Y."/>
            <person name="Yuan Z."/>
            <person name="Zhou Y."/>
            <person name="Liu J."/>
            <person name="Tang Z."/>
            <person name="Zhuo Y."/>
            <person name="Zhang Y."/>
            <person name="Yu L."/>
            <person name="Huang J."/>
            <person name="Yang P."/>
            <person name="Peng Q."/>
            <person name="Zhang J."/>
            <person name="Jiang W."/>
            <person name="Zhang Z."/>
            <person name="Lin K."/>
            <person name="Ro D.K."/>
            <person name="Chen X."/>
            <person name="Xiong X."/>
            <person name="Shang Y."/>
            <person name="Huang S."/>
            <person name="Zeng J."/>
        </authorList>
    </citation>
    <scope>NUCLEOTIDE SEQUENCE [LARGE SCALE GENOMIC DNA]</scope>
    <source>
        <strain evidence="3">cv. BLH2017</strain>
        <tissue evidence="2">Root</tissue>
    </source>
</reference>
<dbReference type="Pfam" id="PF00076">
    <property type="entry name" value="RRM_1"/>
    <property type="match status" value="1"/>
</dbReference>
<dbReference type="GO" id="GO:0003723">
    <property type="term" value="F:RNA binding"/>
    <property type="evidence" value="ECO:0007669"/>
    <property type="project" value="InterPro"/>
</dbReference>